<dbReference type="Proteomes" id="UP000829291">
    <property type="component" value="Chromosome 7"/>
</dbReference>
<evidence type="ECO:0000313" key="4">
    <source>
        <dbReference type="RefSeq" id="XP_015516398.2"/>
    </source>
</evidence>
<name>A0A6J0BR93_NEOLC</name>
<keyword evidence="1" id="KW-0862">Zinc</keyword>
<dbReference type="GO" id="GO:0008270">
    <property type="term" value="F:zinc ion binding"/>
    <property type="evidence" value="ECO:0007669"/>
    <property type="project" value="UniProtKB-KW"/>
</dbReference>
<keyword evidence="3" id="KW-1185">Reference proteome</keyword>
<evidence type="ECO:0000313" key="3">
    <source>
        <dbReference type="Proteomes" id="UP000829291"/>
    </source>
</evidence>
<dbReference type="PROSITE" id="PS50157">
    <property type="entry name" value="ZINC_FINGER_C2H2_2"/>
    <property type="match status" value="1"/>
</dbReference>
<dbReference type="GeneID" id="107221787"/>
<reference evidence="4" key="1">
    <citation type="submission" date="2025-08" db="UniProtKB">
        <authorList>
            <consortium name="RefSeq"/>
        </authorList>
    </citation>
    <scope>IDENTIFICATION</scope>
    <source>
        <tissue evidence="4">Thorax and Abdomen</tissue>
    </source>
</reference>
<dbReference type="InterPro" id="IPR013087">
    <property type="entry name" value="Znf_C2H2_type"/>
</dbReference>
<gene>
    <name evidence="4" type="primary">LOC107221787</name>
</gene>
<evidence type="ECO:0000256" key="1">
    <source>
        <dbReference type="PROSITE-ProRule" id="PRU00042"/>
    </source>
</evidence>
<keyword evidence="1" id="KW-0863">Zinc-finger</keyword>
<dbReference type="InParanoid" id="A0A6J0BR93"/>
<dbReference type="OrthoDB" id="7690453at2759"/>
<evidence type="ECO:0000259" key="2">
    <source>
        <dbReference type="PROSITE" id="PS50157"/>
    </source>
</evidence>
<dbReference type="AlphaFoldDB" id="A0A6J0BR93"/>
<proteinExistence type="predicted"/>
<sequence length="248" mass="28527">MSSNDAKYPCIICQQLTNSITDLHNHQKHFHTSEELSMSIIHLVHYMCMERNLMMVKQIFDTSNYSTALQQYYANIGHNYCPAYEPNKNANIDAESRLNTAHHYTPLQLHFSEENSSIIVPNKWEIEFGKVEEISDESFVNSVNGICRDLRNIDREKKDCGKVERPKLTGSKIDRNKCRTRKISGRTAAAHKNNDKNHCKTVIWQKEKENCGFLQNVPTGESLRGNESSNVLGQTRLSNFEETFLCLP</sequence>
<keyword evidence="1" id="KW-0479">Metal-binding</keyword>
<dbReference type="RefSeq" id="XP_015516398.2">
    <property type="nucleotide sequence ID" value="XM_015660912.2"/>
</dbReference>
<organism evidence="4">
    <name type="scientific">Neodiprion lecontei</name>
    <name type="common">Redheaded pine sawfly</name>
    <dbReference type="NCBI Taxonomy" id="441921"/>
    <lineage>
        <taxon>Eukaryota</taxon>
        <taxon>Metazoa</taxon>
        <taxon>Ecdysozoa</taxon>
        <taxon>Arthropoda</taxon>
        <taxon>Hexapoda</taxon>
        <taxon>Insecta</taxon>
        <taxon>Pterygota</taxon>
        <taxon>Neoptera</taxon>
        <taxon>Endopterygota</taxon>
        <taxon>Hymenoptera</taxon>
        <taxon>Tenthredinoidea</taxon>
        <taxon>Diprionidae</taxon>
        <taxon>Diprioninae</taxon>
        <taxon>Neodiprion</taxon>
    </lineage>
</organism>
<dbReference type="KEGG" id="nlo:107221787"/>
<protein>
    <submittedName>
        <fullName evidence="4">Uncharacterized protein LOC107221787</fullName>
    </submittedName>
</protein>
<accession>A0A6J0BR93</accession>
<feature type="domain" description="C2H2-type" evidence="2">
    <location>
        <begin position="8"/>
        <end position="36"/>
    </location>
</feature>